<dbReference type="InterPro" id="IPR002347">
    <property type="entry name" value="SDR_fam"/>
</dbReference>
<dbReference type="PANTHER" id="PTHR43669">
    <property type="entry name" value="5-KETO-D-GLUCONATE 5-REDUCTASE"/>
    <property type="match status" value="1"/>
</dbReference>
<keyword evidence="2" id="KW-0560">Oxidoreductase</keyword>
<dbReference type="InterPro" id="IPR036291">
    <property type="entry name" value="NAD(P)-bd_dom_sf"/>
</dbReference>
<keyword evidence="4" id="KW-1185">Reference proteome</keyword>
<dbReference type="Proteomes" id="UP000315522">
    <property type="component" value="Unassembled WGS sequence"/>
</dbReference>
<dbReference type="AlphaFoldDB" id="A0A559M2X9"/>
<name>A0A559M2X9_9HELO</name>
<dbReference type="EMBL" id="QGML01002545">
    <property type="protein sequence ID" value="TVY87326.1"/>
    <property type="molecule type" value="Genomic_DNA"/>
</dbReference>
<accession>A0A559M2X9</accession>
<dbReference type="Pfam" id="PF00106">
    <property type="entry name" value="adh_short"/>
    <property type="match status" value="1"/>
</dbReference>
<protein>
    <submittedName>
        <fullName evidence="3">Uncharacterized protein</fullName>
    </submittedName>
</protein>
<evidence type="ECO:0000313" key="3">
    <source>
        <dbReference type="EMBL" id="TVY87326.1"/>
    </source>
</evidence>
<dbReference type="Gene3D" id="3.40.50.720">
    <property type="entry name" value="NAD(P)-binding Rossmann-like Domain"/>
    <property type="match status" value="1"/>
</dbReference>
<evidence type="ECO:0000256" key="1">
    <source>
        <dbReference type="ARBA" id="ARBA00006484"/>
    </source>
</evidence>
<evidence type="ECO:0000313" key="4">
    <source>
        <dbReference type="Proteomes" id="UP000315522"/>
    </source>
</evidence>
<dbReference type="GO" id="GO:0016491">
    <property type="term" value="F:oxidoreductase activity"/>
    <property type="evidence" value="ECO:0007669"/>
    <property type="project" value="UniProtKB-KW"/>
</dbReference>
<reference evidence="3 4" key="1">
    <citation type="submission" date="2018-05" db="EMBL/GenBank/DDBJ databases">
        <title>Genome sequencing and assembly of the regulated plant pathogen Lachnellula willkommii and related sister species for the development of diagnostic species identification markers.</title>
        <authorList>
            <person name="Giroux E."/>
            <person name="Bilodeau G."/>
        </authorList>
    </citation>
    <scope>NUCLEOTIDE SEQUENCE [LARGE SCALE GENOMIC DNA]</scope>
    <source>
        <strain evidence="3 4">CBS 172.35</strain>
    </source>
</reference>
<evidence type="ECO:0000256" key="2">
    <source>
        <dbReference type="ARBA" id="ARBA00023002"/>
    </source>
</evidence>
<organism evidence="3 4">
    <name type="scientific">Lachnellula willkommii</name>
    <dbReference type="NCBI Taxonomy" id="215461"/>
    <lineage>
        <taxon>Eukaryota</taxon>
        <taxon>Fungi</taxon>
        <taxon>Dikarya</taxon>
        <taxon>Ascomycota</taxon>
        <taxon>Pezizomycotina</taxon>
        <taxon>Leotiomycetes</taxon>
        <taxon>Helotiales</taxon>
        <taxon>Lachnaceae</taxon>
        <taxon>Lachnellula</taxon>
    </lineage>
</organism>
<dbReference type="PANTHER" id="PTHR43669:SF4">
    <property type="entry name" value="SHORT-CHAIN DEHYDROGENASE"/>
    <property type="match status" value="1"/>
</dbReference>
<dbReference type="SUPFAM" id="SSF51735">
    <property type="entry name" value="NAD(P)-binding Rossmann-fold domains"/>
    <property type="match status" value="1"/>
</dbReference>
<sequence>MPSPVILILGAGPNIGHHVAKTFAAGGYKVAIAARSVKQAESTESQLNIPSDFTKSEDVVNAFSKVKKVFGIPSVVVYNVSASTRPSPDDPFSLPFADFSKDLSINVTSLYVAAQQAVAGFTQLPAGAARTFIMTGNILNVEIIPGFISQGAGKSAGAHMMWAAADAYKSKGYKFYYADERKANGTAKYMVDGDAHAKLFKGLAEEKTQGPWHQTFVMGKGYQKFASSL</sequence>
<comment type="caution">
    <text evidence="3">The sequence shown here is derived from an EMBL/GenBank/DDBJ whole genome shotgun (WGS) entry which is preliminary data.</text>
</comment>
<proteinExistence type="inferred from homology"/>
<gene>
    <name evidence="3" type="ORF">LAWI1_G006026</name>
</gene>
<comment type="similarity">
    <text evidence="1">Belongs to the short-chain dehydrogenases/reductases (SDR) family.</text>
</comment>